<evidence type="ECO:0000313" key="1">
    <source>
        <dbReference type="EMBL" id="KAF1847393.1"/>
    </source>
</evidence>
<dbReference type="GeneID" id="63853151"/>
<name>A0A9P4GJH6_9PLEO</name>
<gene>
    <name evidence="1" type="ORF">K460DRAFT_392757</name>
</gene>
<comment type="caution">
    <text evidence="1">The sequence shown here is derived from an EMBL/GenBank/DDBJ whole genome shotgun (WGS) entry which is preliminary data.</text>
</comment>
<dbReference type="EMBL" id="ML976615">
    <property type="protein sequence ID" value="KAF1847393.1"/>
    <property type="molecule type" value="Genomic_DNA"/>
</dbReference>
<dbReference type="OrthoDB" id="3918239at2759"/>
<protein>
    <submittedName>
        <fullName evidence="1">Uncharacterized protein</fullName>
    </submittedName>
</protein>
<sequence length="83" mass="9637">MSWNLLERFIESDHFNTDPSLAVAYLARYADHVGIHYVLCSKLRQFAYEELEFFLPQYVAVTQLPTPRTASLHRRATGYVTSL</sequence>
<keyword evidence="2" id="KW-1185">Reference proteome</keyword>
<organism evidence="1 2">
    <name type="scientific">Cucurbitaria berberidis CBS 394.84</name>
    <dbReference type="NCBI Taxonomy" id="1168544"/>
    <lineage>
        <taxon>Eukaryota</taxon>
        <taxon>Fungi</taxon>
        <taxon>Dikarya</taxon>
        <taxon>Ascomycota</taxon>
        <taxon>Pezizomycotina</taxon>
        <taxon>Dothideomycetes</taxon>
        <taxon>Pleosporomycetidae</taxon>
        <taxon>Pleosporales</taxon>
        <taxon>Pleosporineae</taxon>
        <taxon>Cucurbitariaceae</taxon>
        <taxon>Cucurbitaria</taxon>
    </lineage>
</organism>
<accession>A0A9P4GJH6</accession>
<proteinExistence type="predicted"/>
<dbReference type="Proteomes" id="UP000800039">
    <property type="component" value="Unassembled WGS sequence"/>
</dbReference>
<reference evidence="1" key="1">
    <citation type="submission" date="2020-01" db="EMBL/GenBank/DDBJ databases">
        <authorList>
            <consortium name="DOE Joint Genome Institute"/>
            <person name="Haridas S."/>
            <person name="Albert R."/>
            <person name="Binder M."/>
            <person name="Bloem J."/>
            <person name="Labutti K."/>
            <person name="Salamov A."/>
            <person name="Andreopoulos B."/>
            <person name="Baker S.E."/>
            <person name="Barry K."/>
            <person name="Bills G."/>
            <person name="Bluhm B.H."/>
            <person name="Cannon C."/>
            <person name="Castanera R."/>
            <person name="Culley D.E."/>
            <person name="Daum C."/>
            <person name="Ezra D."/>
            <person name="Gonzalez J.B."/>
            <person name="Henrissat B."/>
            <person name="Kuo A."/>
            <person name="Liang C."/>
            <person name="Lipzen A."/>
            <person name="Lutzoni F."/>
            <person name="Magnuson J."/>
            <person name="Mondo S."/>
            <person name="Nolan M."/>
            <person name="Ohm R."/>
            <person name="Pangilinan J."/>
            <person name="Park H.-J."/>
            <person name="Ramirez L."/>
            <person name="Alfaro M."/>
            <person name="Sun H."/>
            <person name="Tritt A."/>
            <person name="Yoshinaga Y."/>
            <person name="Zwiers L.-H."/>
            <person name="Turgeon B.G."/>
            <person name="Goodwin S.B."/>
            <person name="Spatafora J.W."/>
            <person name="Crous P.W."/>
            <person name="Grigoriev I.V."/>
        </authorList>
    </citation>
    <scope>NUCLEOTIDE SEQUENCE</scope>
    <source>
        <strain evidence="1">CBS 394.84</strain>
    </source>
</reference>
<evidence type="ECO:0000313" key="2">
    <source>
        <dbReference type="Proteomes" id="UP000800039"/>
    </source>
</evidence>
<dbReference type="AlphaFoldDB" id="A0A9P4GJH6"/>
<dbReference type="RefSeq" id="XP_040789956.1">
    <property type="nucleotide sequence ID" value="XM_040935900.1"/>
</dbReference>